<sequence length="577" mass="67671">MEIIDKNDQTDLDKIILILASKYHIDRIFLNTYYAVDVPFYELVILLSNKEHKSVGELDPQIKMSLKDFPKFHHVTLVAFQVKSKLIDGNLYLHMTCHPDKLVYQNPASTFDLYPEGHSQESTLASVNELFDRENHKINEFKEGYYYFKERNSLSHAGFMLHQVFELRYRCMEIMVMGKERATHSIRSHQRYLVRMAPSLATIFKEGKPEDETLLRFLEDVYRAARYEDDFDADMDTLLQLENRMETFMELTDTLFQQSITDFKHHSFTDNSRETMVSESQEDSLNEVIEADANPTDSSVTEHVANVKLKYITDSLKETLDDLCGIYLFGRRTRSFVMEGINEQVDDGVCDFYFDLLIVSENDIREQVGNAQASINQTDGVSILLLSFTKEQIQKQLNKNNPFFHQALRYTEPLFCKEHHTPDWNFHEQNGIRTEEEQDKARTKWFVREDNASGFYNGGCGIDNSDEVSIRVFLYNQAIEQACLGLLEYFYGYKPYNHNLKHLYSLCSSFWTFPNDIFPRTTNEDKELFEELTKSVNNTRYLGWAAFDWDEARRYESKCQRFLKHCSNLVRGDCNIL</sequence>
<reference evidence="3" key="1">
    <citation type="journal article" date="2019" name="Int. J. Syst. Evol. Microbiol.">
        <title>The Global Catalogue of Microorganisms (GCM) 10K type strain sequencing project: providing services to taxonomists for standard genome sequencing and annotation.</title>
        <authorList>
            <consortium name="The Broad Institute Genomics Platform"/>
            <consortium name="The Broad Institute Genome Sequencing Center for Infectious Disease"/>
            <person name="Wu L."/>
            <person name="Ma J."/>
        </authorList>
    </citation>
    <scope>NUCLEOTIDE SEQUENCE [LARGE SCALE GENOMIC DNA]</scope>
    <source>
        <strain evidence="3">CGMCC 1.15342</strain>
    </source>
</reference>
<keyword evidence="3" id="KW-1185">Reference proteome</keyword>
<organism evidence="2 3">
    <name type="scientific">Parapedobacter defluvii</name>
    <dbReference type="NCBI Taxonomy" id="2045106"/>
    <lineage>
        <taxon>Bacteria</taxon>
        <taxon>Pseudomonadati</taxon>
        <taxon>Bacteroidota</taxon>
        <taxon>Sphingobacteriia</taxon>
        <taxon>Sphingobacteriales</taxon>
        <taxon>Sphingobacteriaceae</taxon>
        <taxon>Parapedobacter</taxon>
    </lineage>
</organism>
<evidence type="ECO:0000313" key="3">
    <source>
        <dbReference type="Proteomes" id="UP000597338"/>
    </source>
</evidence>
<dbReference type="PROSITE" id="PS50910">
    <property type="entry name" value="HEPN"/>
    <property type="match status" value="1"/>
</dbReference>
<name>A0ABQ1MKQ2_9SPHI</name>
<proteinExistence type="predicted"/>
<dbReference type="EMBL" id="BMIK01000018">
    <property type="protein sequence ID" value="GGC42186.1"/>
    <property type="molecule type" value="Genomic_DNA"/>
</dbReference>
<dbReference type="Proteomes" id="UP000597338">
    <property type="component" value="Unassembled WGS sequence"/>
</dbReference>
<evidence type="ECO:0000259" key="1">
    <source>
        <dbReference type="PROSITE" id="PS50910"/>
    </source>
</evidence>
<dbReference type="InterPro" id="IPR007842">
    <property type="entry name" value="HEPN_dom"/>
</dbReference>
<gene>
    <name evidence="2" type="ORF">GCM10011386_37940</name>
</gene>
<feature type="domain" description="HEPN" evidence="1">
    <location>
        <begin position="135"/>
        <end position="255"/>
    </location>
</feature>
<dbReference type="RefSeq" id="WP_188753047.1">
    <property type="nucleotide sequence ID" value="NZ_BMIK01000018.1"/>
</dbReference>
<comment type="caution">
    <text evidence="2">The sequence shown here is derived from an EMBL/GenBank/DDBJ whole genome shotgun (WGS) entry which is preliminary data.</text>
</comment>
<evidence type="ECO:0000313" key="2">
    <source>
        <dbReference type="EMBL" id="GGC42186.1"/>
    </source>
</evidence>
<accession>A0ABQ1MKQ2</accession>
<dbReference type="SUPFAM" id="SSF81593">
    <property type="entry name" value="Nucleotidyltransferase substrate binding subunit/domain"/>
    <property type="match status" value="2"/>
</dbReference>
<protein>
    <recommendedName>
        <fullName evidence="1">HEPN domain-containing protein</fullName>
    </recommendedName>
</protein>
<dbReference type="Gene3D" id="1.20.120.330">
    <property type="entry name" value="Nucleotidyltransferases domain 2"/>
    <property type="match status" value="2"/>
</dbReference>